<dbReference type="InterPro" id="IPR025966">
    <property type="entry name" value="OppC_N"/>
</dbReference>
<protein>
    <submittedName>
        <fullName evidence="9">ABC transporter permease</fullName>
    </submittedName>
</protein>
<dbReference type="Proteomes" id="UP000292781">
    <property type="component" value="Unassembled WGS sequence"/>
</dbReference>
<keyword evidence="2 7" id="KW-0813">Transport</keyword>
<dbReference type="Pfam" id="PF12911">
    <property type="entry name" value="OppC_N"/>
    <property type="match status" value="1"/>
</dbReference>
<dbReference type="GO" id="GO:0005886">
    <property type="term" value="C:plasma membrane"/>
    <property type="evidence" value="ECO:0007669"/>
    <property type="project" value="UniProtKB-SubCell"/>
</dbReference>
<dbReference type="SUPFAM" id="SSF161098">
    <property type="entry name" value="MetI-like"/>
    <property type="match status" value="1"/>
</dbReference>
<keyword evidence="6 7" id="KW-0472">Membrane</keyword>
<dbReference type="Pfam" id="PF00528">
    <property type="entry name" value="BPD_transp_1"/>
    <property type="match status" value="1"/>
</dbReference>
<evidence type="ECO:0000313" key="9">
    <source>
        <dbReference type="EMBL" id="TBW41185.1"/>
    </source>
</evidence>
<dbReference type="PANTHER" id="PTHR43386:SF26">
    <property type="entry name" value="ABC TRANSPORTER PERMEASE PROTEIN"/>
    <property type="match status" value="1"/>
</dbReference>
<evidence type="ECO:0000256" key="4">
    <source>
        <dbReference type="ARBA" id="ARBA00022692"/>
    </source>
</evidence>
<dbReference type="GO" id="GO:0055085">
    <property type="term" value="P:transmembrane transport"/>
    <property type="evidence" value="ECO:0007669"/>
    <property type="project" value="InterPro"/>
</dbReference>
<keyword evidence="4 7" id="KW-0812">Transmembrane</keyword>
<dbReference type="PROSITE" id="PS50928">
    <property type="entry name" value="ABC_TM1"/>
    <property type="match status" value="1"/>
</dbReference>
<dbReference type="InterPro" id="IPR050366">
    <property type="entry name" value="BP-dependent_transpt_permease"/>
</dbReference>
<feature type="domain" description="ABC transmembrane type-1" evidence="8">
    <location>
        <begin position="89"/>
        <end position="279"/>
    </location>
</feature>
<reference evidence="9 10" key="1">
    <citation type="submission" date="2019-02" db="EMBL/GenBank/DDBJ databases">
        <title>Siculibacillus lacustris gen. nov., sp. nov., a new rosette-forming bacterium isolated from a freshwater crater lake (Lake St. Ana, Romania).</title>
        <authorList>
            <person name="Felfoldi T."/>
            <person name="Marton Z."/>
            <person name="Szabo A."/>
            <person name="Mentes A."/>
            <person name="Boka K."/>
            <person name="Marialigeti K."/>
            <person name="Mathe I."/>
            <person name="Koncz M."/>
            <person name="Schumann P."/>
            <person name="Toth E."/>
        </authorList>
    </citation>
    <scope>NUCLEOTIDE SEQUENCE [LARGE SCALE GENOMIC DNA]</scope>
    <source>
        <strain evidence="9 10">SA-279</strain>
    </source>
</reference>
<gene>
    <name evidence="9" type="ORF">EYW49_00165</name>
</gene>
<keyword evidence="10" id="KW-1185">Reference proteome</keyword>
<comment type="caution">
    <text evidence="9">The sequence shown here is derived from an EMBL/GenBank/DDBJ whole genome shotgun (WGS) entry which is preliminary data.</text>
</comment>
<comment type="similarity">
    <text evidence="7">Belongs to the binding-protein-dependent transport system permease family.</text>
</comment>
<evidence type="ECO:0000256" key="6">
    <source>
        <dbReference type="ARBA" id="ARBA00023136"/>
    </source>
</evidence>
<sequence>MDTSTPLRRFLAEFLENRVAVAAAVVVVVILLLAMFAPLVAPQDPYDLSGLTLRDARRPPGFVGSTGIHHLLGTDAQGRDLLSAILYGLRISLEMGLAAGALAFVIGALLGTGAAYAGGRIESLIMRIVDLQLSFPAILLAFVLAALLGQGRGPLITALVAAQYAYFARTAHGSAAAERQKDYVEAALSIPLSAPRVVLRHILPNCLPPLIVVATVQVAAAVSLEATLSFLGVGLPPTEPSLGMLIANGFQYMLSGRYWISIYPGVALIILIVAINLVGDQLRDQLNPRLKR</sequence>
<feature type="transmembrane region" description="Helical" evidence="7">
    <location>
        <begin position="128"/>
        <end position="148"/>
    </location>
</feature>
<evidence type="ECO:0000259" key="8">
    <source>
        <dbReference type="PROSITE" id="PS50928"/>
    </source>
</evidence>
<dbReference type="Gene3D" id="1.10.3720.10">
    <property type="entry name" value="MetI-like"/>
    <property type="match status" value="1"/>
</dbReference>
<feature type="transmembrane region" description="Helical" evidence="7">
    <location>
        <begin position="20"/>
        <end position="41"/>
    </location>
</feature>
<proteinExistence type="inferred from homology"/>
<evidence type="ECO:0000256" key="3">
    <source>
        <dbReference type="ARBA" id="ARBA00022475"/>
    </source>
</evidence>
<dbReference type="OrthoDB" id="9805884at2"/>
<dbReference type="EMBL" id="SJFN01000001">
    <property type="protein sequence ID" value="TBW41185.1"/>
    <property type="molecule type" value="Genomic_DNA"/>
</dbReference>
<evidence type="ECO:0000256" key="1">
    <source>
        <dbReference type="ARBA" id="ARBA00004651"/>
    </source>
</evidence>
<evidence type="ECO:0000313" key="10">
    <source>
        <dbReference type="Proteomes" id="UP000292781"/>
    </source>
</evidence>
<dbReference type="RefSeq" id="WP_131304701.1">
    <property type="nucleotide sequence ID" value="NZ_SJFN01000001.1"/>
</dbReference>
<organism evidence="9 10">
    <name type="scientific">Siculibacillus lacustris</name>
    <dbReference type="NCBI Taxonomy" id="1549641"/>
    <lineage>
        <taxon>Bacteria</taxon>
        <taxon>Pseudomonadati</taxon>
        <taxon>Pseudomonadota</taxon>
        <taxon>Alphaproteobacteria</taxon>
        <taxon>Hyphomicrobiales</taxon>
        <taxon>Ancalomicrobiaceae</taxon>
        <taxon>Siculibacillus</taxon>
    </lineage>
</organism>
<feature type="transmembrane region" description="Helical" evidence="7">
    <location>
        <begin position="258"/>
        <end position="279"/>
    </location>
</feature>
<dbReference type="InterPro" id="IPR035906">
    <property type="entry name" value="MetI-like_sf"/>
</dbReference>
<dbReference type="InterPro" id="IPR000515">
    <property type="entry name" value="MetI-like"/>
</dbReference>
<evidence type="ECO:0000256" key="5">
    <source>
        <dbReference type="ARBA" id="ARBA00022989"/>
    </source>
</evidence>
<keyword evidence="3" id="KW-1003">Cell membrane</keyword>
<keyword evidence="5 7" id="KW-1133">Transmembrane helix</keyword>
<dbReference type="CDD" id="cd06261">
    <property type="entry name" value="TM_PBP2"/>
    <property type="match status" value="1"/>
</dbReference>
<feature type="transmembrane region" description="Helical" evidence="7">
    <location>
        <begin position="95"/>
        <end position="116"/>
    </location>
</feature>
<evidence type="ECO:0000256" key="7">
    <source>
        <dbReference type="RuleBase" id="RU363032"/>
    </source>
</evidence>
<evidence type="ECO:0000256" key="2">
    <source>
        <dbReference type="ARBA" id="ARBA00022448"/>
    </source>
</evidence>
<name>A0A4V2KUE1_9HYPH</name>
<accession>A0A4V2KUE1</accession>
<comment type="subcellular location">
    <subcellularLocation>
        <location evidence="1 7">Cell membrane</location>
        <topology evidence="1 7">Multi-pass membrane protein</topology>
    </subcellularLocation>
</comment>
<dbReference type="AlphaFoldDB" id="A0A4V2KUE1"/>
<dbReference type="PANTHER" id="PTHR43386">
    <property type="entry name" value="OLIGOPEPTIDE TRANSPORT SYSTEM PERMEASE PROTEIN APPC"/>
    <property type="match status" value="1"/>
</dbReference>